<dbReference type="AlphaFoldDB" id="S8APV4"/>
<dbReference type="OMA" id="ILMASWH"/>
<dbReference type="InterPro" id="IPR002656">
    <property type="entry name" value="Acyl_transf_3_dom"/>
</dbReference>
<organism evidence="3 4">
    <name type="scientific">Dactylellina haptotyla (strain CBS 200.50)</name>
    <name type="common">Nematode-trapping fungus</name>
    <name type="synonym">Monacrosporium haptotylum</name>
    <dbReference type="NCBI Taxonomy" id="1284197"/>
    <lineage>
        <taxon>Eukaryota</taxon>
        <taxon>Fungi</taxon>
        <taxon>Dikarya</taxon>
        <taxon>Ascomycota</taxon>
        <taxon>Pezizomycotina</taxon>
        <taxon>Orbiliomycetes</taxon>
        <taxon>Orbiliales</taxon>
        <taxon>Orbiliaceae</taxon>
        <taxon>Dactylellina</taxon>
    </lineage>
</organism>
<dbReference type="Pfam" id="PF01757">
    <property type="entry name" value="Acyl_transf_3"/>
    <property type="match status" value="1"/>
</dbReference>
<keyword evidence="1" id="KW-0472">Membrane</keyword>
<feature type="domain" description="Acyltransferase 3" evidence="2">
    <location>
        <begin position="104"/>
        <end position="510"/>
    </location>
</feature>
<feature type="transmembrane region" description="Helical" evidence="1">
    <location>
        <begin position="311"/>
        <end position="327"/>
    </location>
</feature>
<dbReference type="InterPro" id="IPR050879">
    <property type="entry name" value="Acyltransferase_3"/>
</dbReference>
<feature type="transmembrane region" description="Helical" evidence="1">
    <location>
        <begin position="420"/>
        <end position="437"/>
    </location>
</feature>
<feature type="transmembrane region" description="Helical" evidence="1">
    <location>
        <begin position="449"/>
        <end position="467"/>
    </location>
</feature>
<dbReference type="OrthoDB" id="5819582at2759"/>
<dbReference type="Proteomes" id="UP000015100">
    <property type="component" value="Unassembled WGS sequence"/>
</dbReference>
<keyword evidence="1" id="KW-0812">Transmembrane</keyword>
<name>S8APV4_DACHA</name>
<gene>
    <name evidence="3" type="ORF">H072_2877</name>
</gene>
<sequence length="551" mass="63547">MTGQTDRLEVAGRRYSQDTTLLDSDNDVELNSEKQPPLMSGNAWVDSALDGVRSLRTSLDKNLPSTPTTPPKKLLRNALIFLIPSFLSPHSTLEFKKYKPNSTEWLDGLRGIAAFFVFVYHHVVAYTGEEHDYAWDPKRHPHPIHLPILRLFYSGTPMVRVFFVISGFALTYRPVKLMRKAGSQGALMKNIASSVFRRYLRLFLPCLGAYFLIHCIRAWGAFDWFEVRHVANKNLLPGDIEKYPAKSPDGFMGQMGVMFDEFYRFAVRNPILHEGYDFATDKHMWTIPTEYQQSMGLFLLVAMVSHLRRNFRVYVVIPYIYFFWTYYKRYDYPLFVSGYFFAELHAAFETPSPLPTSQQQPSSTSQERSLRKSAKTIFWSFVAFVGLYLLSFPTRDGDDTFGYITLCRLMAKESYYTKRVAYQSFGATTLCFALLYLPRAQAYLSLPLFQYLGRVSFSLYLMHGMVIRTMGHRLVLQGWSLYPEDAYGGRMFIIVVVYLFAVLPVTMWLSDVFWRLVESPATNFVRWSEGLVIARDEKESVGHGHGQVKTA</sequence>
<reference evidence="3 4" key="1">
    <citation type="journal article" date="2013" name="PLoS Genet.">
        <title>Genomic mechanisms accounting for the adaptation to parasitism in nematode-trapping fungi.</title>
        <authorList>
            <person name="Meerupati T."/>
            <person name="Andersson K.M."/>
            <person name="Friman E."/>
            <person name="Kumar D."/>
            <person name="Tunlid A."/>
            <person name="Ahren D."/>
        </authorList>
    </citation>
    <scope>NUCLEOTIDE SEQUENCE [LARGE SCALE GENOMIC DNA]</scope>
    <source>
        <strain evidence="3 4">CBS 200.50</strain>
    </source>
</reference>
<accession>S8APV4</accession>
<comment type="caution">
    <text evidence="3">The sequence shown here is derived from an EMBL/GenBank/DDBJ whole genome shotgun (WGS) entry which is preliminary data.</text>
</comment>
<keyword evidence="4" id="KW-1185">Reference proteome</keyword>
<evidence type="ECO:0000256" key="1">
    <source>
        <dbReference type="SAM" id="Phobius"/>
    </source>
</evidence>
<feature type="transmembrane region" description="Helical" evidence="1">
    <location>
        <begin position="105"/>
        <end position="128"/>
    </location>
</feature>
<dbReference type="PANTHER" id="PTHR23028">
    <property type="entry name" value="ACETYLTRANSFERASE"/>
    <property type="match status" value="1"/>
</dbReference>
<evidence type="ECO:0000313" key="3">
    <source>
        <dbReference type="EMBL" id="EPS43136.1"/>
    </source>
</evidence>
<dbReference type="eggNOG" id="ENOG502SHP9">
    <property type="taxonomic scope" value="Eukaryota"/>
</dbReference>
<feature type="transmembrane region" description="Helical" evidence="1">
    <location>
        <begin position="487"/>
        <end position="509"/>
    </location>
</feature>
<dbReference type="EMBL" id="AQGS01000089">
    <property type="protein sequence ID" value="EPS43136.1"/>
    <property type="molecule type" value="Genomic_DNA"/>
</dbReference>
<protein>
    <recommendedName>
        <fullName evidence="2">Acyltransferase 3 domain-containing protein</fullName>
    </recommendedName>
</protein>
<dbReference type="HOGENOM" id="CLU_005679_13_5_1"/>
<dbReference type="GO" id="GO:0016747">
    <property type="term" value="F:acyltransferase activity, transferring groups other than amino-acyl groups"/>
    <property type="evidence" value="ECO:0007669"/>
    <property type="project" value="InterPro"/>
</dbReference>
<evidence type="ECO:0000259" key="2">
    <source>
        <dbReference type="Pfam" id="PF01757"/>
    </source>
</evidence>
<evidence type="ECO:0000313" key="4">
    <source>
        <dbReference type="Proteomes" id="UP000015100"/>
    </source>
</evidence>
<reference evidence="4" key="2">
    <citation type="submission" date="2013-04" db="EMBL/GenBank/DDBJ databases">
        <title>Genomic mechanisms accounting for the adaptation to parasitism in nematode-trapping fungi.</title>
        <authorList>
            <person name="Ahren D.G."/>
        </authorList>
    </citation>
    <scope>NUCLEOTIDE SEQUENCE [LARGE SCALE GENOMIC DNA]</scope>
    <source>
        <strain evidence="4">CBS 200.50</strain>
    </source>
</reference>
<keyword evidence="1" id="KW-1133">Transmembrane helix</keyword>
<dbReference type="PANTHER" id="PTHR23028:SF134">
    <property type="entry name" value="PUTATIVE (AFU_ORTHOLOGUE AFUA_4G08520)-RELATED"/>
    <property type="match status" value="1"/>
</dbReference>
<feature type="transmembrane region" description="Helical" evidence="1">
    <location>
        <begin position="148"/>
        <end position="170"/>
    </location>
</feature>
<dbReference type="STRING" id="1284197.S8APV4"/>
<feature type="transmembrane region" description="Helical" evidence="1">
    <location>
        <begin position="376"/>
        <end position="393"/>
    </location>
</feature>
<feature type="transmembrane region" description="Helical" evidence="1">
    <location>
        <begin position="199"/>
        <end position="219"/>
    </location>
</feature>
<proteinExistence type="predicted"/>